<proteinExistence type="predicted"/>
<feature type="transmembrane region" description="Helical" evidence="1">
    <location>
        <begin position="68"/>
        <end position="88"/>
    </location>
</feature>
<keyword evidence="1" id="KW-1133">Transmembrane helix</keyword>
<dbReference type="AlphaFoldDB" id="A0A0F4PWE1"/>
<dbReference type="OrthoDB" id="6315306at2"/>
<name>A0A0F4PWE1_9GAMM</name>
<gene>
    <name evidence="2" type="ORF">TW72_09095</name>
</gene>
<evidence type="ECO:0000313" key="3">
    <source>
        <dbReference type="Proteomes" id="UP000033664"/>
    </source>
</evidence>
<protein>
    <submittedName>
        <fullName evidence="2">Uncharacterized protein</fullName>
    </submittedName>
</protein>
<feature type="transmembrane region" description="Helical" evidence="1">
    <location>
        <begin position="12"/>
        <end position="31"/>
    </location>
</feature>
<keyword evidence="1" id="KW-0812">Transmembrane</keyword>
<dbReference type="GeneID" id="58228646"/>
<dbReference type="eggNOG" id="ENOG5030YDG">
    <property type="taxonomic scope" value="Bacteria"/>
</dbReference>
<sequence>MGNLFLREKERWGLWTFWGVVGALLTTYVAMLTKAPLYITLSAMAVVVFIAIWMLYTKRFGFLRALKVSAYILCFSALPALCLLIVPASKNQRPELITQSVIFALLALIGCVICALIAKRPRQYY</sequence>
<organism evidence="2 3">
    <name type="scientific">Pseudoalteromonas ruthenica</name>
    <dbReference type="NCBI Taxonomy" id="151081"/>
    <lineage>
        <taxon>Bacteria</taxon>
        <taxon>Pseudomonadati</taxon>
        <taxon>Pseudomonadota</taxon>
        <taxon>Gammaproteobacteria</taxon>
        <taxon>Alteromonadales</taxon>
        <taxon>Pseudoalteromonadaceae</taxon>
        <taxon>Pseudoalteromonas</taxon>
    </lineage>
</organism>
<dbReference type="RefSeq" id="WP_022946607.1">
    <property type="nucleotide sequence ID" value="NZ_CP023396.1"/>
</dbReference>
<keyword evidence="3" id="KW-1185">Reference proteome</keyword>
<dbReference type="PATRIC" id="fig|151081.8.peg.365"/>
<comment type="caution">
    <text evidence="2">The sequence shown here is derived from an EMBL/GenBank/DDBJ whole genome shotgun (WGS) entry which is preliminary data.</text>
</comment>
<keyword evidence="1" id="KW-0472">Membrane</keyword>
<evidence type="ECO:0000313" key="2">
    <source>
        <dbReference type="EMBL" id="KJY99780.1"/>
    </source>
</evidence>
<feature type="transmembrane region" description="Helical" evidence="1">
    <location>
        <begin position="37"/>
        <end position="56"/>
    </location>
</feature>
<evidence type="ECO:0000256" key="1">
    <source>
        <dbReference type="SAM" id="Phobius"/>
    </source>
</evidence>
<dbReference type="EMBL" id="JXXZ01000007">
    <property type="protein sequence ID" value="KJY99780.1"/>
    <property type="molecule type" value="Genomic_DNA"/>
</dbReference>
<dbReference type="Proteomes" id="UP000033664">
    <property type="component" value="Unassembled WGS sequence"/>
</dbReference>
<feature type="transmembrane region" description="Helical" evidence="1">
    <location>
        <begin position="100"/>
        <end position="118"/>
    </location>
</feature>
<accession>A0A0F4PWE1</accession>
<reference evidence="2 3" key="1">
    <citation type="journal article" date="2015" name="BMC Genomics">
        <title>Genome mining reveals unlocked bioactive potential of marine Gram-negative bacteria.</title>
        <authorList>
            <person name="Machado H."/>
            <person name="Sonnenschein E.C."/>
            <person name="Melchiorsen J."/>
            <person name="Gram L."/>
        </authorList>
    </citation>
    <scope>NUCLEOTIDE SEQUENCE [LARGE SCALE GENOMIC DNA]</scope>
    <source>
        <strain evidence="2 3">S3137</strain>
    </source>
</reference>